<dbReference type="Proteomes" id="UP000242146">
    <property type="component" value="Unassembled WGS sequence"/>
</dbReference>
<dbReference type="GO" id="GO:0033290">
    <property type="term" value="C:eukaryotic 48S preinitiation complex"/>
    <property type="evidence" value="ECO:0007669"/>
    <property type="project" value="UniProtKB-UniRule"/>
</dbReference>
<keyword evidence="2 4" id="KW-0396">Initiation factor</keyword>
<dbReference type="HAMAP" id="MF_03005">
    <property type="entry name" value="eIF3f"/>
    <property type="match status" value="1"/>
</dbReference>
<organism evidence="6 7">
    <name type="scientific">Hesseltinella vesiculosa</name>
    <dbReference type="NCBI Taxonomy" id="101127"/>
    <lineage>
        <taxon>Eukaryota</taxon>
        <taxon>Fungi</taxon>
        <taxon>Fungi incertae sedis</taxon>
        <taxon>Mucoromycota</taxon>
        <taxon>Mucoromycotina</taxon>
        <taxon>Mucoromycetes</taxon>
        <taxon>Mucorales</taxon>
        <taxon>Cunninghamellaceae</taxon>
        <taxon>Hesseltinella</taxon>
    </lineage>
</organism>
<dbReference type="InterPro" id="IPR037518">
    <property type="entry name" value="MPN"/>
</dbReference>
<evidence type="ECO:0000259" key="5">
    <source>
        <dbReference type="PROSITE" id="PS50249"/>
    </source>
</evidence>
<comment type="subcellular location">
    <subcellularLocation>
        <location evidence="4">Cytoplasm</location>
    </subcellularLocation>
</comment>
<evidence type="ECO:0000256" key="2">
    <source>
        <dbReference type="ARBA" id="ARBA00022540"/>
    </source>
</evidence>
<dbReference type="GO" id="GO:0016282">
    <property type="term" value="C:eukaryotic 43S preinitiation complex"/>
    <property type="evidence" value="ECO:0007669"/>
    <property type="project" value="UniProtKB-UniRule"/>
</dbReference>
<comment type="similarity">
    <text evidence="4">Belongs to the eIF-3 subunit F family.</text>
</comment>
<dbReference type="InterPro" id="IPR027531">
    <property type="entry name" value="eIF3f"/>
</dbReference>
<name>A0A1X2GJF7_9FUNG</name>
<dbReference type="PROSITE" id="PS50249">
    <property type="entry name" value="MPN"/>
    <property type="match status" value="1"/>
</dbReference>
<dbReference type="PANTHER" id="PTHR10540">
    <property type="entry name" value="EUKARYOTIC TRANSLATION INITIATION FACTOR 3 SUBUNIT F-RELATED"/>
    <property type="match status" value="1"/>
</dbReference>
<evidence type="ECO:0000313" key="6">
    <source>
        <dbReference type="EMBL" id="ORX55146.1"/>
    </source>
</evidence>
<dbReference type="GO" id="GO:0071541">
    <property type="term" value="C:eukaryotic translation initiation factor 3 complex, eIF3m"/>
    <property type="evidence" value="ECO:0007669"/>
    <property type="project" value="EnsemblFungi"/>
</dbReference>
<proteinExistence type="inferred from homology"/>
<keyword evidence="3 4" id="KW-0648">Protein biosynthesis</keyword>
<dbReference type="GO" id="GO:0001732">
    <property type="term" value="P:formation of cytoplasmic translation initiation complex"/>
    <property type="evidence" value="ECO:0007669"/>
    <property type="project" value="UniProtKB-UniRule"/>
</dbReference>
<dbReference type="CDD" id="cd08064">
    <property type="entry name" value="MPN_eIF3f"/>
    <property type="match status" value="1"/>
</dbReference>
<sequence length="301" mass="33359">MATKSDALCVTIGNMGTAPHQRPFTSHVSPVVLFSVLDHYLRREKDQELVVGAILGVRSDDGTEVEIRNAFSLLETDDGLDEEHYKTLYDLHRKVNPEEVILGWYTAGQNILANATTYQAVFKQDCAPFNPIHMTMDPEALFKTNGLGLNTYTAAPVGFSEDADCMFLPVPSEIKYLDAERSGLEMLASAKSNETRTAALLSDMDHLEVAIVRLQELLERVSKYVDSVVQGTTPPNNAIGRYIMDAVSVVPKIDASVFEKTFNSHLQDLLMVVYLANMTRTQLSVAEKLHLLVNTPNTNSH</sequence>
<comment type="function">
    <text evidence="4">Component of the eukaryotic translation initiation factor 3 (eIF-3) complex, which is involved in protein synthesis of a specialized repertoire of mRNAs and, together with other initiation factors, stimulates binding of mRNA and methionyl-tRNAi to the 40S ribosome. The eIF-3 complex specifically targets and initiates translation of a subset of mRNAs involved in cell proliferation.</text>
</comment>
<dbReference type="Gene3D" id="3.40.140.10">
    <property type="entry name" value="Cytidine Deaminase, domain 2"/>
    <property type="match status" value="1"/>
</dbReference>
<dbReference type="STRING" id="101127.A0A1X2GJF7"/>
<comment type="caution">
    <text evidence="6">The sequence shown here is derived from an EMBL/GenBank/DDBJ whole genome shotgun (WGS) entry which is preliminary data.</text>
</comment>
<dbReference type="PANTHER" id="PTHR10540:SF6">
    <property type="entry name" value="EUKARYOTIC TRANSLATION INITIATION FACTOR 3 SUBUNIT F"/>
    <property type="match status" value="1"/>
</dbReference>
<evidence type="ECO:0000256" key="1">
    <source>
        <dbReference type="ARBA" id="ARBA00022490"/>
    </source>
</evidence>
<evidence type="ECO:0000256" key="4">
    <source>
        <dbReference type="HAMAP-Rule" id="MF_03005"/>
    </source>
</evidence>
<dbReference type="InterPro" id="IPR024969">
    <property type="entry name" value="EIF3F/CSN6-like_C"/>
</dbReference>
<reference evidence="6 7" key="1">
    <citation type="submission" date="2016-07" db="EMBL/GenBank/DDBJ databases">
        <title>Pervasive Adenine N6-methylation of Active Genes in Fungi.</title>
        <authorList>
            <consortium name="DOE Joint Genome Institute"/>
            <person name="Mondo S.J."/>
            <person name="Dannebaum R.O."/>
            <person name="Kuo R.C."/>
            <person name="Labutti K."/>
            <person name="Haridas S."/>
            <person name="Kuo A."/>
            <person name="Salamov A."/>
            <person name="Ahrendt S.R."/>
            <person name="Lipzen A."/>
            <person name="Sullivan W."/>
            <person name="Andreopoulos W.B."/>
            <person name="Clum A."/>
            <person name="Lindquist E."/>
            <person name="Daum C."/>
            <person name="Ramamoorthy G.K."/>
            <person name="Gryganskyi A."/>
            <person name="Culley D."/>
            <person name="Magnuson J.K."/>
            <person name="James T.Y."/>
            <person name="O'Malley M.A."/>
            <person name="Stajich J.E."/>
            <person name="Spatafora J.W."/>
            <person name="Visel A."/>
            <person name="Grigoriev I.V."/>
        </authorList>
    </citation>
    <scope>NUCLEOTIDE SEQUENCE [LARGE SCALE GENOMIC DNA]</scope>
    <source>
        <strain evidence="6 7">NRRL 3301</strain>
    </source>
</reference>
<dbReference type="AlphaFoldDB" id="A0A1X2GJF7"/>
<keyword evidence="7" id="KW-1185">Reference proteome</keyword>
<keyword evidence="1 4" id="KW-0963">Cytoplasm</keyword>
<dbReference type="OrthoDB" id="25498at2759"/>
<dbReference type="Pfam" id="PF01398">
    <property type="entry name" value="JAB"/>
    <property type="match status" value="1"/>
</dbReference>
<dbReference type="SMART" id="SM00232">
    <property type="entry name" value="JAB_MPN"/>
    <property type="match status" value="1"/>
</dbReference>
<dbReference type="Pfam" id="PF13012">
    <property type="entry name" value="MitMem_reg"/>
    <property type="match status" value="1"/>
</dbReference>
<comment type="subunit">
    <text evidence="4">Component of the eukaryotic translation initiation factor 3 (eIF-3) complex.</text>
</comment>
<dbReference type="GO" id="GO:0008237">
    <property type="term" value="F:metallopeptidase activity"/>
    <property type="evidence" value="ECO:0007669"/>
    <property type="project" value="InterPro"/>
</dbReference>
<dbReference type="GO" id="GO:0003743">
    <property type="term" value="F:translation initiation factor activity"/>
    <property type="evidence" value="ECO:0007669"/>
    <property type="project" value="UniProtKB-UniRule"/>
</dbReference>
<dbReference type="GO" id="GO:0031369">
    <property type="term" value="F:translation initiation factor binding"/>
    <property type="evidence" value="ECO:0007669"/>
    <property type="project" value="InterPro"/>
</dbReference>
<dbReference type="EMBL" id="MCGT01000012">
    <property type="protein sequence ID" value="ORX55146.1"/>
    <property type="molecule type" value="Genomic_DNA"/>
</dbReference>
<evidence type="ECO:0000313" key="7">
    <source>
        <dbReference type="Proteomes" id="UP000242146"/>
    </source>
</evidence>
<evidence type="ECO:0000256" key="3">
    <source>
        <dbReference type="ARBA" id="ARBA00022917"/>
    </source>
</evidence>
<dbReference type="GO" id="GO:0071540">
    <property type="term" value="C:eukaryotic translation initiation factor 3 complex, eIF3e"/>
    <property type="evidence" value="ECO:0007669"/>
    <property type="project" value="EnsemblFungi"/>
</dbReference>
<gene>
    <name evidence="6" type="ORF">DM01DRAFT_1321522</name>
</gene>
<feature type="domain" description="MPN" evidence="5">
    <location>
        <begin position="26"/>
        <end position="158"/>
    </location>
</feature>
<dbReference type="InterPro" id="IPR000555">
    <property type="entry name" value="JAMM/MPN+_dom"/>
</dbReference>
<protein>
    <recommendedName>
        <fullName evidence="4">Eukaryotic translation initiation factor 3 subunit F</fullName>
        <shortName evidence="4">eIF3f</shortName>
    </recommendedName>
</protein>
<accession>A0A1X2GJF7</accession>